<reference evidence="1 2" key="1">
    <citation type="journal article" date="2016" name="Mol. Biol. Evol.">
        <title>Comparative Genomics of Early-Diverging Mushroom-Forming Fungi Provides Insights into the Origins of Lignocellulose Decay Capabilities.</title>
        <authorList>
            <person name="Nagy L.G."/>
            <person name="Riley R."/>
            <person name="Tritt A."/>
            <person name="Adam C."/>
            <person name="Daum C."/>
            <person name="Floudas D."/>
            <person name="Sun H."/>
            <person name="Yadav J.S."/>
            <person name="Pangilinan J."/>
            <person name="Larsson K.H."/>
            <person name="Matsuura K."/>
            <person name="Barry K."/>
            <person name="Labutti K."/>
            <person name="Kuo R."/>
            <person name="Ohm R.A."/>
            <person name="Bhattacharya S.S."/>
            <person name="Shirouzu T."/>
            <person name="Yoshinaga Y."/>
            <person name="Martin F.M."/>
            <person name="Grigoriev I.V."/>
            <person name="Hibbett D.S."/>
        </authorList>
    </citation>
    <scope>NUCLEOTIDE SEQUENCE [LARGE SCALE GENOMIC DNA]</scope>
    <source>
        <strain evidence="1 2">CBS 109695</strain>
    </source>
</reference>
<proteinExistence type="predicted"/>
<accession>A0A166Q2R8</accession>
<evidence type="ECO:0000313" key="2">
    <source>
        <dbReference type="Proteomes" id="UP000076532"/>
    </source>
</evidence>
<protein>
    <submittedName>
        <fullName evidence="1">Uncharacterized protein</fullName>
    </submittedName>
</protein>
<name>A0A166Q2R8_9AGAM</name>
<dbReference type="EMBL" id="KV417513">
    <property type="protein sequence ID" value="KZP26697.1"/>
    <property type="molecule type" value="Genomic_DNA"/>
</dbReference>
<dbReference type="AlphaFoldDB" id="A0A166Q2R8"/>
<dbReference type="Proteomes" id="UP000076532">
    <property type="component" value="Unassembled WGS sequence"/>
</dbReference>
<gene>
    <name evidence="1" type="ORF">FIBSPDRAFT_887184</name>
</gene>
<evidence type="ECO:0000313" key="1">
    <source>
        <dbReference type="EMBL" id="KZP26697.1"/>
    </source>
</evidence>
<sequence>MHTDGGGYKALCPLSSWAGAVYSLQLQYKGYASLIAFNYPILSTAAVRVRPTPSSLIENLFNTHIHPSATNISTSTIDNILTLQMMVLQSVPSEELQDDLEDDVDFITDTRSDQSDHSSETSTSAAELLKFEQSSGDHCNVVMIQTQQHVDHITKQILPHLQSLVSPAMDGPLTRTSGVEELESTLIFTPTGNHQLSSSSFGQPSGLLPPVVRSNKHSALSNLMLPSPEARHIRKFFGTTLYESRVEYKVDIEEDQMTPAFGVIASGRRDGAPAGCHVSRI</sequence>
<keyword evidence="2" id="KW-1185">Reference proteome</keyword>
<organism evidence="1 2">
    <name type="scientific">Athelia psychrophila</name>
    <dbReference type="NCBI Taxonomy" id="1759441"/>
    <lineage>
        <taxon>Eukaryota</taxon>
        <taxon>Fungi</taxon>
        <taxon>Dikarya</taxon>
        <taxon>Basidiomycota</taxon>
        <taxon>Agaricomycotina</taxon>
        <taxon>Agaricomycetes</taxon>
        <taxon>Agaricomycetidae</taxon>
        <taxon>Atheliales</taxon>
        <taxon>Atheliaceae</taxon>
        <taxon>Athelia</taxon>
    </lineage>
</organism>